<dbReference type="Pfam" id="PF02566">
    <property type="entry name" value="OsmC"/>
    <property type="match status" value="1"/>
</dbReference>
<reference evidence="1 2" key="1">
    <citation type="submission" date="2016-10" db="EMBL/GenBank/DDBJ databases">
        <authorList>
            <person name="de Groot N.N."/>
        </authorList>
    </citation>
    <scope>NUCLEOTIDE SEQUENCE [LARGE SCALE GENOMIC DNA]</scope>
    <source>
        <strain evidence="1 2">CGMCC 1.7666</strain>
    </source>
</reference>
<dbReference type="AlphaFoldDB" id="A0A1G5JLF8"/>
<sequence length="165" mass="18320">MENEKSGKAMAHEYTATVVWTRGEGEAFSDNKYKRGHRWSFDGGIEVQASPSPLVVPLPYSREDAVDPEEAFVASISSCHMLTFLHIAAKRRLVIDRYEDKALGVMTKNENGKFYVSKVTLNPEIAFSGDQIPTPEQIADMHHLAHKECFIANSVVTEIVVAGIP</sequence>
<dbReference type="InterPro" id="IPR015946">
    <property type="entry name" value="KH_dom-like_a/b"/>
</dbReference>
<dbReference type="InterPro" id="IPR052707">
    <property type="entry name" value="OsmC_Ohr_Peroxiredoxin"/>
</dbReference>
<dbReference type="SUPFAM" id="SSF82784">
    <property type="entry name" value="OsmC-like"/>
    <property type="match status" value="1"/>
</dbReference>
<evidence type="ECO:0000313" key="1">
    <source>
        <dbReference type="EMBL" id="SCY89215.1"/>
    </source>
</evidence>
<keyword evidence="2" id="KW-1185">Reference proteome</keyword>
<dbReference type="Gene3D" id="3.30.300.20">
    <property type="match status" value="1"/>
</dbReference>
<dbReference type="PANTHER" id="PTHR42830:SF2">
    <property type="entry name" value="OSMC_OHR FAMILY PROTEIN"/>
    <property type="match status" value="1"/>
</dbReference>
<dbReference type="InterPro" id="IPR003718">
    <property type="entry name" value="OsmC/Ohr_fam"/>
</dbReference>
<dbReference type="Proteomes" id="UP000199569">
    <property type="component" value="Unassembled WGS sequence"/>
</dbReference>
<dbReference type="InterPro" id="IPR036102">
    <property type="entry name" value="OsmC/Ohrsf"/>
</dbReference>
<protein>
    <submittedName>
        <fullName evidence="1">Organic hydroperoxide reductase OsmC/OhrA</fullName>
    </submittedName>
</protein>
<dbReference type="STRING" id="549386.SAMN02927923_02730"/>
<dbReference type="PANTHER" id="PTHR42830">
    <property type="entry name" value="OSMOTICALLY INDUCIBLE FAMILY PROTEIN"/>
    <property type="match status" value="1"/>
</dbReference>
<dbReference type="EMBL" id="FMVJ01000007">
    <property type="protein sequence ID" value="SCY89215.1"/>
    <property type="molecule type" value="Genomic_DNA"/>
</dbReference>
<evidence type="ECO:0000313" key="2">
    <source>
        <dbReference type="Proteomes" id="UP000199569"/>
    </source>
</evidence>
<organism evidence="1 2">
    <name type="scientific">Microvirga guangxiensis</name>
    <dbReference type="NCBI Taxonomy" id="549386"/>
    <lineage>
        <taxon>Bacteria</taxon>
        <taxon>Pseudomonadati</taxon>
        <taxon>Pseudomonadota</taxon>
        <taxon>Alphaproteobacteria</taxon>
        <taxon>Hyphomicrobiales</taxon>
        <taxon>Methylobacteriaceae</taxon>
        <taxon>Microvirga</taxon>
    </lineage>
</organism>
<gene>
    <name evidence="1" type="ORF">SAMN02927923_02730</name>
</gene>
<proteinExistence type="predicted"/>
<name>A0A1G5JLF8_9HYPH</name>
<accession>A0A1G5JLF8</accession>